<keyword evidence="2" id="KW-0472">Membrane</keyword>
<feature type="compositionally biased region" description="Polar residues" evidence="1">
    <location>
        <begin position="335"/>
        <end position="350"/>
    </location>
</feature>
<feature type="signal peptide" evidence="3">
    <location>
        <begin position="1"/>
        <end position="17"/>
    </location>
</feature>
<sequence>MFLKSALIGTLLAAGHATAFKGRQVNALLQPGQDVEEVLRRDAELMATLTRRQDANSADTAPLASLTPSSGDASGVDQAKWEEQTKAACMDTLSNLNGQASNPSGIAVCYNLPFLDNTTGVFQAELRMYNVSAPIDPWVGVTAADVSMTLSYLGATVQNMRGNFTKRDVSWPVSEGQLIERQDVSGMTELKVLMYVGRVNENLMGSAMTQESLQPLLVPQIDLAAKNPATGQDLETTLSSQEASFVNGIFSKAGNAPTNANPQAAASASAAVSSAAPFVIPGTALAFFPIGLVVTSVWALFFFLAVGFGTYGRIQYRDQYRRRFPTSPTPPFKQDNPSDTALSVPYSSTTSHDHTLPQIQSTTATQIIMKLNTLLLTLSTAIFATATATAASAPDLASRSTNCDVCFERYDFCVDNGHSEGQTGCKQTCAEHVCQVQRHQGNEVGRGCGVELG</sequence>
<dbReference type="Proteomes" id="UP000249619">
    <property type="component" value="Unassembled WGS sequence"/>
</dbReference>
<reference evidence="5" key="1">
    <citation type="submission" date="2018-05" db="EMBL/GenBank/DDBJ databases">
        <title>Draft genome sequence of Stemphylium lycopersici strain CIDEFI 213.</title>
        <authorList>
            <person name="Medina R."/>
            <person name="Franco M.E.E."/>
            <person name="Lucentini C.G."/>
            <person name="Saparrat M.C.N."/>
            <person name="Balatti P.A."/>
        </authorList>
    </citation>
    <scope>NUCLEOTIDE SEQUENCE [LARGE SCALE GENOMIC DNA]</scope>
    <source>
        <strain evidence="5">CIDEFI 213</strain>
    </source>
</reference>
<keyword evidence="3" id="KW-0732">Signal</keyword>
<feature type="region of interest" description="Disordered" evidence="1">
    <location>
        <begin position="50"/>
        <end position="75"/>
    </location>
</feature>
<evidence type="ECO:0000313" key="5">
    <source>
        <dbReference type="Proteomes" id="UP000249619"/>
    </source>
</evidence>
<feature type="chain" id="PRO_5017016587" evidence="3">
    <location>
        <begin position="18"/>
        <end position="453"/>
    </location>
</feature>
<organism evidence="4 5">
    <name type="scientific">Stemphylium lycopersici</name>
    <name type="common">Tomato gray leaf spot disease fungus</name>
    <name type="synonym">Thyrospora lycopersici</name>
    <dbReference type="NCBI Taxonomy" id="183478"/>
    <lineage>
        <taxon>Eukaryota</taxon>
        <taxon>Fungi</taxon>
        <taxon>Dikarya</taxon>
        <taxon>Ascomycota</taxon>
        <taxon>Pezizomycotina</taxon>
        <taxon>Dothideomycetes</taxon>
        <taxon>Pleosporomycetidae</taxon>
        <taxon>Pleosporales</taxon>
        <taxon>Pleosporineae</taxon>
        <taxon>Pleosporaceae</taxon>
        <taxon>Stemphylium</taxon>
    </lineage>
</organism>
<protein>
    <submittedName>
        <fullName evidence="4">Uncharacterized protein</fullName>
    </submittedName>
</protein>
<evidence type="ECO:0000256" key="1">
    <source>
        <dbReference type="SAM" id="MobiDB-lite"/>
    </source>
</evidence>
<evidence type="ECO:0000313" key="4">
    <source>
        <dbReference type="EMBL" id="RAR09701.1"/>
    </source>
</evidence>
<keyword evidence="2" id="KW-1133">Transmembrane helix</keyword>
<gene>
    <name evidence="4" type="ORF">DDE83_005346</name>
</gene>
<evidence type="ECO:0000256" key="3">
    <source>
        <dbReference type="SAM" id="SignalP"/>
    </source>
</evidence>
<feature type="transmembrane region" description="Helical" evidence="2">
    <location>
        <begin position="286"/>
        <end position="312"/>
    </location>
</feature>
<proteinExistence type="predicted"/>
<name>A0A364N1Z7_STELY</name>
<dbReference type="EMBL" id="QGDH01000072">
    <property type="protein sequence ID" value="RAR09701.1"/>
    <property type="molecule type" value="Genomic_DNA"/>
</dbReference>
<feature type="region of interest" description="Disordered" evidence="1">
    <location>
        <begin position="325"/>
        <end position="355"/>
    </location>
</feature>
<keyword evidence="5" id="KW-1185">Reference proteome</keyword>
<comment type="caution">
    <text evidence="4">The sequence shown here is derived from an EMBL/GenBank/DDBJ whole genome shotgun (WGS) entry which is preliminary data.</text>
</comment>
<keyword evidence="2" id="KW-0812">Transmembrane</keyword>
<dbReference type="AlphaFoldDB" id="A0A364N1Z7"/>
<accession>A0A364N1Z7</accession>
<evidence type="ECO:0000256" key="2">
    <source>
        <dbReference type="SAM" id="Phobius"/>
    </source>
</evidence>
<dbReference type="STRING" id="183478.A0A364N1Z7"/>